<comment type="caution">
    <text evidence="4">The sequence shown here is derived from an EMBL/GenBank/DDBJ whole genome shotgun (WGS) entry which is preliminary data.</text>
</comment>
<proteinExistence type="inferred from homology"/>
<dbReference type="PRINTS" id="PR00081">
    <property type="entry name" value="GDHRDH"/>
</dbReference>
<evidence type="ECO:0000256" key="1">
    <source>
        <dbReference type="ARBA" id="ARBA00006484"/>
    </source>
</evidence>
<dbReference type="SUPFAM" id="SSF51735">
    <property type="entry name" value="NAD(P)-binding Rossmann-fold domains"/>
    <property type="match status" value="1"/>
</dbReference>
<reference evidence="4 5" key="1">
    <citation type="submission" date="2024-07" db="EMBL/GenBank/DDBJ databases">
        <title>Section-level genome sequencing and comparative genomics of Aspergillus sections Usti and Cavernicolus.</title>
        <authorList>
            <consortium name="Lawrence Berkeley National Laboratory"/>
            <person name="Nybo J.L."/>
            <person name="Vesth T.C."/>
            <person name="Theobald S."/>
            <person name="Frisvad J.C."/>
            <person name="Larsen T.O."/>
            <person name="Kjaerboelling I."/>
            <person name="Rothschild-Mancinelli K."/>
            <person name="Lyhne E.K."/>
            <person name="Kogle M.E."/>
            <person name="Barry K."/>
            <person name="Clum A."/>
            <person name="Na H."/>
            <person name="Ledsgaard L."/>
            <person name="Lin J."/>
            <person name="Lipzen A."/>
            <person name="Kuo A."/>
            <person name="Riley R."/>
            <person name="Mondo S."/>
            <person name="Labutti K."/>
            <person name="Haridas S."/>
            <person name="Pangalinan J."/>
            <person name="Salamov A.A."/>
            <person name="Simmons B.A."/>
            <person name="Magnuson J.K."/>
            <person name="Chen J."/>
            <person name="Drula E."/>
            <person name="Henrissat B."/>
            <person name="Wiebenga A."/>
            <person name="Lubbers R.J."/>
            <person name="Gomes A.C."/>
            <person name="Makela M.R."/>
            <person name="Stajich J."/>
            <person name="Grigoriev I.V."/>
            <person name="Mortensen U.H."/>
            <person name="De Vries R.P."/>
            <person name="Baker S.E."/>
            <person name="Andersen M.R."/>
        </authorList>
    </citation>
    <scope>NUCLEOTIDE SEQUENCE [LARGE SCALE GENOMIC DNA]</scope>
    <source>
        <strain evidence="4 5">CBS 588.65</strain>
    </source>
</reference>
<accession>A0ABR4GRY6</accession>
<dbReference type="PROSITE" id="PS00061">
    <property type="entry name" value="ADH_SHORT"/>
    <property type="match status" value="1"/>
</dbReference>
<organism evidence="4 5">
    <name type="scientific">Aspergillus granulosus</name>
    <dbReference type="NCBI Taxonomy" id="176169"/>
    <lineage>
        <taxon>Eukaryota</taxon>
        <taxon>Fungi</taxon>
        <taxon>Dikarya</taxon>
        <taxon>Ascomycota</taxon>
        <taxon>Pezizomycotina</taxon>
        <taxon>Eurotiomycetes</taxon>
        <taxon>Eurotiomycetidae</taxon>
        <taxon>Eurotiales</taxon>
        <taxon>Aspergillaceae</taxon>
        <taxon>Aspergillus</taxon>
        <taxon>Aspergillus subgen. Nidulantes</taxon>
    </lineage>
</organism>
<dbReference type="Pfam" id="PF00106">
    <property type="entry name" value="adh_short"/>
    <property type="match status" value="1"/>
</dbReference>
<dbReference type="PANTHER" id="PTHR24320:SF282">
    <property type="entry name" value="WW DOMAIN-CONTAINING OXIDOREDUCTASE"/>
    <property type="match status" value="1"/>
</dbReference>
<name>A0ABR4GRY6_9EURO</name>
<comment type="similarity">
    <text evidence="1">Belongs to the short-chain dehydrogenases/reductases (SDR) family.</text>
</comment>
<keyword evidence="5" id="KW-1185">Reference proteome</keyword>
<dbReference type="PANTHER" id="PTHR24320">
    <property type="entry name" value="RETINOL DEHYDROGENASE"/>
    <property type="match status" value="1"/>
</dbReference>
<keyword evidence="2" id="KW-0521">NADP</keyword>
<gene>
    <name evidence="4" type="ORF">BJX63DRAFT_441780</name>
</gene>
<evidence type="ECO:0000313" key="4">
    <source>
        <dbReference type="EMBL" id="KAL2801829.1"/>
    </source>
</evidence>
<protein>
    <submittedName>
        <fullName evidence="4">Uncharacterized protein</fullName>
    </submittedName>
</protein>
<dbReference type="InterPro" id="IPR002347">
    <property type="entry name" value="SDR_fam"/>
</dbReference>
<dbReference type="InterPro" id="IPR020904">
    <property type="entry name" value="Sc_DH/Rdtase_CS"/>
</dbReference>
<dbReference type="Gene3D" id="3.40.50.720">
    <property type="entry name" value="NAD(P)-binding Rossmann-like Domain"/>
    <property type="match status" value="1"/>
</dbReference>
<evidence type="ECO:0000256" key="2">
    <source>
        <dbReference type="ARBA" id="ARBA00022857"/>
    </source>
</evidence>
<keyword evidence="3" id="KW-0560">Oxidoreductase</keyword>
<sequence>MGASHTTKISFQPSSDIPSLRNKVILITGGNSGLGKQSLSELCQHEPNTIWLASRRIDTANKVVGEMKDQGYNYKLIKPIELDLSSLASIMKAALAIRAQTPRLDILMLNAGIMAVPPGVTKDGYEIQFGTNYLGHAFLVHCLLPLLVETAQLPGSDVRVVLLSSVAHHYAPRNGIIFSDLKTSSRKIGTVARYGQSKLAIILYGQELAKRYPMLKVAIVHPGQVKTNLGNTASSSSFIMHILWKLTTVVIGVDPEIGVLNQLWAATADIVQSGEYYEPIGVIDKGSKHTRQSELAVNLWNWTMQEFTTYEDS</sequence>
<evidence type="ECO:0000313" key="5">
    <source>
        <dbReference type="Proteomes" id="UP001610334"/>
    </source>
</evidence>
<evidence type="ECO:0000256" key="3">
    <source>
        <dbReference type="ARBA" id="ARBA00023002"/>
    </source>
</evidence>
<dbReference type="InterPro" id="IPR036291">
    <property type="entry name" value="NAD(P)-bd_dom_sf"/>
</dbReference>
<dbReference type="Proteomes" id="UP001610334">
    <property type="component" value="Unassembled WGS sequence"/>
</dbReference>
<dbReference type="EMBL" id="JBFXLT010000238">
    <property type="protein sequence ID" value="KAL2801829.1"/>
    <property type="molecule type" value="Genomic_DNA"/>
</dbReference>